<protein>
    <submittedName>
        <fullName evidence="1">Uncharacterized protein</fullName>
    </submittedName>
</protein>
<evidence type="ECO:0000313" key="1">
    <source>
        <dbReference type="EMBL" id="SEP61874.1"/>
    </source>
</evidence>
<dbReference type="AlphaFoldDB" id="A0A1H8ZBY4"/>
<dbReference type="OrthoDB" id="7605215at2"/>
<accession>A0A1H8ZBY4</accession>
<reference evidence="1 2" key="1">
    <citation type="submission" date="2016-10" db="EMBL/GenBank/DDBJ databases">
        <authorList>
            <person name="de Groot N.N."/>
        </authorList>
    </citation>
    <scope>NUCLEOTIDE SEQUENCE [LARGE SCALE GENOMIC DNA]</scope>
    <source>
        <strain evidence="1 2">DSM 22007</strain>
    </source>
</reference>
<keyword evidence="2" id="KW-1185">Reference proteome</keyword>
<gene>
    <name evidence="1" type="ORF">SAMN04488092_101382</name>
</gene>
<dbReference type="EMBL" id="FOEP01000001">
    <property type="protein sequence ID" value="SEP61874.1"/>
    <property type="molecule type" value="Genomic_DNA"/>
</dbReference>
<proteinExistence type="predicted"/>
<dbReference type="Proteomes" id="UP000198634">
    <property type="component" value="Unassembled WGS sequence"/>
</dbReference>
<dbReference type="RefSeq" id="WP_090267589.1">
    <property type="nucleotide sequence ID" value="NZ_FOEP01000001.1"/>
</dbReference>
<dbReference type="STRING" id="657014.SAMN04488092_101382"/>
<organism evidence="1 2">
    <name type="scientific">Thalassovita taeanensis</name>
    <dbReference type="NCBI Taxonomy" id="657014"/>
    <lineage>
        <taxon>Bacteria</taxon>
        <taxon>Pseudomonadati</taxon>
        <taxon>Pseudomonadota</taxon>
        <taxon>Alphaproteobacteria</taxon>
        <taxon>Rhodobacterales</taxon>
        <taxon>Roseobacteraceae</taxon>
        <taxon>Thalassovita</taxon>
    </lineage>
</organism>
<sequence length="180" mass="19571">MTDLLQEIEATPASYPATPSGLSTPAAVLDAEMIWERIEAYTRTRYTAREVVWTVEGCEDESWTPPLAPLASQEAEKWESGAWVSVTLPDGHVGFCLPSDGVFKVTAQVGAGDPPKAVSEAFRRLAEYMADDTDRAGVSSYSVNMGGAIQESYQRNAAHAARALQNSGAADMLRPYRRQK</sequence>
<name>A0A1H8ZBY4_9RHOB</name>
<evidence type="ECO:0000313" key="2">
    <source>
        <dbReference type="Proteomes" id="UP000198634"/>
    </source>
</evidence>